<keyword evidence="2" id="KW-1185">Reference proteome</keyword>
<proteinExistence type="predicted"/>
<dbReference type="Proteomes" id="UP000751614">
    <property type="component" value="Unassembled WGS sequence"/>
</dbReference>
<dbReference type="RefSeq" id="WP_138836974.1">
    <property type="nucleotide sequence ID" value="NZ_VCNI01000002.1"/>
</dbReference>
<evidence type="ECO:0000313" key="2">
    <source>
        <dbReference type="Proteomes" id="UP000751614"/>
    </source>
</evidence>
<evidence type="ECO:0000313" key="1">
    <source>
        <dbReference type="EMBL" id="TMU55131.1"/>
    </source>
</evidence>
<reference evidence="1 2" key="1">
    <citation type="submission" date="2019-05" db="EMBL/GenBank/DDBJ databases">
        <title>Flagellimonas sp. AsT0115, sp. nov., isolated from a marine red algae, Asparagopsis taxiformis.</title>
        <authorList>
            <person name="Kim J."/>
            <person name="Jeong S.E."/>
            <person name="Jeon C.O."/>
        </authorList>
    </citation>
    <scope>NUCLEOTIDE SEQUENCE [LARGE SCALE GENOMIC DNA]</scope>
    <source>
        <strain evidence="1 2">AsT0115</strain>
    </source>
</reference>
<keyword evidence="1" id="KW-0378">Hydrolase</keyword>
<name>A0ABY2WKR2_9FLAO</name>
<dbReference type="SUPFAM" id="SSF53474">
    <property type="entry name" value="alpha/beta-Hydrolases"/>
    <property type="match status" value="1"/>
</dbReference>
<comment type="caution">
    <text evidence="1">The sequence shown here is derived from an EMBL/GenBank/DDBJ whole genome shotgun (WGS) entry which is preliminary data.</text>
</comment>
<gene>
    <name evidence="1" type="ORF">FGG15_13185</name>
</gene>
<protein>
    <submittedName>
        <fullName evidence="1">Alpha/beta hydrolase</fullName>
    </submittedName>
</protein>
<sequence length="292" mass="32897">MFGKQISDLMIKPGKSPVFETPDKYSLSYEDVTFKTSDGVALSGWLVKGGTDKVIIQSHFGVQCSRCGFTQEGKGMMKNALWTSDIHFLDQAKYLVEAGYSVLMYDMRNHGNSEQTGWVSWGKDERKDVVGAIKFISEHKDYQNASIGLLSICMGQGASVFAFGLEEEMKTFKNLKTMISVQPLTYDYFVKAMGLPNFLINSGNKYNKEKRATDLTGDSFLPYAKDISIPTLVIQNQNDPMTNMDMVKGFYNDIQSDKEIMWLDLAKKRGAAYAWLGENAQPIVGWFDKYVK</sequence>
<dbReference type="EMBL" id="VCNI01000002">
    <property type="protein sequence ID" value="TMU55131.1"/>
    <property type="molecule type" value="Genomic_DNA"/>
</dbReference>
<dbReference type="GO" id="GO:0016787">
    <property type="term" value="F:hydrolase activity"/>
    <property type="evidence" value="ECO:0007669"/>
    <property type="project" value="UniProtKB-KW"/>
</dbReference>
<accession>A0ABY2WKR2</accession>
<dbReference type="Gene3D" id="3.40.50.1820">
    <property type="entry name" value="alpha/beta hydrolase"/>
    <property type="match status" value="1"/>
</dbReference>
<dbReference type="InterPro" id="IPR029058">
    <property type="entry name" value="AB_hydrolase_fold"/>
</dbReference>
<organism evidence="1 2">
    <name type="scientific">Flagellimonas algicola</name>
    <dbReference type="NCBI Taxonomy" id="2583815"/>
    <lineage>
        <taxon>Bacteria</taxon>
        <taxon>Pseudomonadati</taxon>
        <taxon>Bacteroidota</taxon>
        <taxon>Flavobacteriia</taxon>
        <taxon>Flavobacteriales</taxon>
        <taxon>Flavobacteriaceae</taxon>
        <taxon>Flagellimonas</taxon>
    </lineage>
</organism>